<organism evidence="2 3">
    <name type="scientific">Stylosanthes scabra</name>
    <dbReference type="NCBI Taxonomy" id="79078"/>
    <lineage>
        <taxon>Eukaryota</taxon>
        <taxon>Viridiplantae</taxon>
        <taxon>Streptophyta</taxon>
        <taxon>Embryophyta</taxon>
        <taxon>Tracheophyta</taxon>
        <taxon>Spermatophyta</taxon>
        <taxon>Magnoliopsida</taxon>
        <taxon>eudicotyledons</taxon>
        <taxon>Gunneridae</taxon>
        <taxon>Pentapetalae</taxon>
        <taxon>rosids</taxon>
        <taxon>fabids</taxon>
        <taxon>Fabales</taxon>
        <taxon>Fabaceae</taxon>
        <taxon>Papilionoideae</taxon>
        <taxon>50 kb inversion clade</taxon>
        <taxon>dalbergioids sensu lato</taxon>
        <taxon>Dalbergieae</taxon>
        <taxon>Pterocarpus clade</taxon>
        <taxon>Stylosanthes</taxon>
    </lineage>
</organism>
<dbReference type="InterPro" id="IPR004158">
    <property type="entry name" value="DUF247_pln"/>
</dbReference>
<keyword evidence="1" id="KW-0472">Membrane</keyword>
<name>A0ABU6ZNQ1_9FABA</name>
<proteinExistence type="predicted"/>
<keyword evidence="3" id="KW-1185">Reference proteome</keyword>
<dbReference type="Proteomes" id="UP001341840">
    <property type="component" value="Unassembled WGS sequence"/>
</dbReference>
<reference evidence="2 3" key="1">
    <citation type="journal article" date="2023" name="Plants (Basel)">
        <title>Bridging the Gap: Combining Genomics and Transcriptomics Approaches to Understand Stylosanthes scabra, an Orphan Legume from the Brazilian Caatinga.</title>
        <authorList>
            <person name="Ferreira-Neto J.R.C."/>
            <person name="da Silva M.D."/>
            <person name="Binneck E."/>
            <person name="de Melo N.F."/>
            <person name="da Silva R.H."/>
            <person name="de Melo A.L.T.M."/>
            <person name="Pandolfi V."/>
            <person name="Bustamante F.O."/>
            <person name="Brasileiro-Vidal A.C."/>
            <person name="Benko-Iseppon A.M."/>
        </authorList>
    </citation>
    <scope>NUCLEOTIDE SEQUENCE [LARGE SCALE GENOMIC DNA]</scope>
    <source>
        <tissue evidence="2">Leaves</tissue>
    </source>
</reference>
<accession>A0ABU6ZNQ1</accession>
<dbReference type="PANTHER" id="PTHR31170:SF23">
    <property type="match status" value="1"/>
</dbReference>
<gene>
    <name evidence="2" type="ORF">PIB30_075842</name>
</gene>
<feature type="transmembrane region" description="Helical" evidence="1">
    <location>
        <begin position="392"/>
        <end position="416"/>
    </location>
</feature>
<evidence type="ECO:0000256" key="1">
    <source>
        <dbReference type="SAM" id="Phobius"/>
    </source>
</evidence>
<dbReference type="Pfam" id="PF03140">
    <property type="entry name" value="DUF247"/>
    <property type="match status" value="1"/>
</dbReference>
<protein>
    <submittedName>
        <fullName evidence="2">Uncharacterized protein</fullName>
    </submittedName>
</protein>
<evidence type="ECO:0000313" key="3">
    <source>
        <dbReference type="Proteomes" id="UP001341840"/>
    </source>
</evidence>
<comment type="caution">
    <text evidence="2">The sequence shown here is derived from an EMBL/GenBank/DDBJ whole genome shotgun (WGS) entry which is preliminary data.</text>
</comment>
<keyword evidence="1" id="KW-1133">Transmembrane helix</keyword>
<keyword evidence="1" id="KW-0812">Transmembrane</keyword>
<sequence length="418" mass="47850">MENGDSVTIELQALLKKTPLIETKSFSIYKVPDQIRQSNVEAYTPMLVSIGPLHHDDPRLQKMEDYKLLYYKYFTQISNASLPELVSCVRKLEPRIRASYSEKINLTADEFVKMILVDSAFIIELFFRVKWKKDDVILSQPWLLIRIAYDLILLENQLPFFVLEELYNLAYALVVTNGGHEFSLMHLAVSFFSFILNNPPEPAHDSSILHFTDMIRCLYLKQPSCGRERKQMALSYGANELSEAGVKFIVNKPSASHGCILDMEFKNGTLRIPHIEVHDGTEIWLRNVVALEQCYYPYKHYISDYVRFIGQLIRTQKDAGVLIKAGIIDYMIGGGNDLSSVAKLFSDVRNNMVVTSTSVDYLQICDDMNAYYNHPWHSKMATLRRDYFTTPWTTVASIAGIVLLILTVIQTVCSLLQV</sequence>
<dbReference type="EMBL" id="JASCZI010272838">
    <property type="protein sequence ID" value="MED6223626.1"/>
    <property type="molecule type" value="Genomic_DNA"/>
</dbReference>
<evidence type="ECO:0000313" key="2">
    <source>
        <dbReference type="EMBL" id="MED6223626.1"/>
    </source>
</evidence>
<dbReference type="PANTHER" id="PTHR31170">
    <property type="entry name" value="BNAC04G53230D PROTEIN"/>
    <property type="match status" value="1"/>
</dbReference>